<keyword evidence="3" id="KW-1185">Reference proteome</keyword>
<keyword evidence="2" id="KW-0413">Isomerase</keyword>
<protein>
    <submittedName>
        <fullName evidence="2">Xylose isomerase</fullName>
    </submittedName>
</protein>
<dbReference type="RefSeq" id="WP_203997713.1">
    <property type="nucleotide sequence ID" value="NZ_BOPG01000033.1"/>
</dbReference>
<sequence>MSKLSVQLYSVREAFAADPDGTLARLAGIGFTQVEPYGLTDNVAALRTGLPAAGLTAPTTHAKLVGVDQSAVFAAAAECGIGIVIDPAVREEHWQTLDDVAATAEALNAAAKVAASHGITVGYHNHWWELQSHLGGHSALEEFASLLDPQVVLQVDTYWSTVGGADTPALLRTLGSKVRAIHVKDGDLTTEPSAQLPAGQGRAPVAEILAAAPDALWVLEFDGYAGDIFDGLAASYAYVSGVSR</sequence>
<name>A0A8J3ZAS5_9ACTN</name>
<dbReference type="PANTHER" id="PTHR12110">
    <property type="entry name" value="HYDROXYPYRUVATE ISOMERASE"/>
    <property type="match status" value="1"/>
</dbReference>
<accession>A0A8J3ZAS5</accession>
<evidence type="ECO:0000313" key="2">
    <source>
        <dbReference type="EMBL" id="GIJ57878.1"/>
    </source>
</evidence>
<dbReference type="InterPro" id="IPR036237">
    <property type="entry name" value="Xyl_isomerase-like_sf"/>
</dbReference>
<dbReference type="InterPro" id="IPR050312">
    <property type="entry name" value="IolE/XylAMocC-like"/>
</dbReference>
<dbReference type="SUPFAM" id="SSF51658">
    <property type="entry name" value="Xylose isomerase-like"/>
    <property type="match status" value="1"/>
</dbReference>
<evidence type="ECO:0000313" key="3">
    <source>
        <dbReference type="Proteomes" id="UP000612585"/>
    </source>
</evidence>
<dbReference type="EMBL" id="BOPG01000033">
    <property type="protein sequence ID" value="GIJ57878.1"/>
    <property type="molecule type" value="Genomic_DNA"/>
</dbReference>
<dbReference type="InterPro" id="IPR013022">
    <property type="entry name" value="Xyl_isomerase-like_TIM-brl"/>
</dbReference>
<comment type="caution">
    <text evidence="2">The sequence shown here is derived from an EMBL/GenBank/DDBJ whole genome shotgun (WGS) entry which is preliminary data.</text>
</comment>
<evidence type="ECO:0000259" key="1">
    <source>
        <dbReference type="Pfam" id="PF01261"/>
    </source>
</evidence>
<dbReference type="Proteomes" id="UP000612585">
    <property type="component" value="Unassembled WGS sequence"/>
</dbReference>
<reference evidence="2" key="1">
    <citation type="submission" date="2021-01" db="EMBL/GenBank/DDBJ databases">
        <title>Whole genome shotgun sequence of Virgisporangium aurantiacum NBRC 16421.</title>
        <authorList>
            <person name="Komaki H."/>
            <person name="Tamura T."/>
        </authorList>
    </citation>
    <scope>NUCLEOTIDE SEQUENCE</scope>
    <source>
        <strain evidence="2">NBRC 16421</strain>
    </source>
</reference>
<dbReference type="GO" id="GO:0016853">
    <property type="term" value="F:isomerase activity"/>
    <property type="evidence" value="ECO:0007669"/>
    <property type="project" value="UniProtKB-KW"/>
</dbReference>
<feature type="domain" description="Xylose isomerase-like TIM barrel" evidence="1">
    <location>
        <begin position="73"/>
        <end position="211"/>
    </location>
</feature>
<dbReference type="PANTHER" id="PTHR12110:SF41">
    <property type="entry name" value="INOSOSE DEHYDRATASE"/>
    <property type="match status" value="1"/>
</dbReference>
<gene>
    <name evidence="2" type="ORF">Vau01_053940</name>
</gene>
<dbReference type="AlphaFoldDB" id="A0A8J3ZAS5"/>
<organism evidence="2 3">
    <name type="scientific">Virgisporangium aurantiacum</name>
    <dbReference type="NCBI Taxonomy" id="175570"/>
    <lineage>
        <taxon>Bacteria</taxon>
        <taxon>Bacillati</taxon>
        <taxon>Actinomycetota</taxon>
        <taxon>Actinomycetes</taxon>
        <taxon>Micromonosporales</taxon>
        <taxon>Micromonosporaceae</taxon>
        <taxon>Virgisporangium</taxon>
    </lineage>
</organism>
<dbReference type="Pfam" id="PF01261">
    <property type="entry name" value="AP_endonuc_2"/>
    <property type="match status" value="1"/>
</dbReference>
<dbReference type="Gene3D" id="3.20.20.150">
    <property type="entry name" value="Divalent-metal-dependent TIM barrel enzymes"/>
    <property type="match status" value="1"/>
</dbReference>
<proteinExistence type="predicted"/>